<accession>A0A1I8AG21</accession>
<evidence type="ECO:0000313" key="1">
    <source>
        <dbReference type="Proteomes" id="UP000095287"/>
    </source>
</evidence>
<proteinExistence type="predicted"/>
<evidence type="ECO:0000313" key="2">
    <source>
        <dbReference type="WBParaSite" id="L893_g558.t1"/>
    </source>
</evidence>
<dbReference type="Proteomes" id="UP000095287">
    <property type="component" value="Unplaced"/>
</dbReference>
<dbReference type="AlphaFoldDB" id="A0A1I8AG21"/>
<sequence>MKKEYPIFPHHNAYPELAEVLSQAFHTYFVTDKVSGKACLPYQWDRQFIGKVVPECLYLITAMIYNFAKCDQTANSLTVGRYFFTRVFWKTATTHEFIFINGSCIIPTV</sequence>
<dbReference type="WBParaSite" id="L893_g558.t1">
    <property type="protein sequence ID" value="L893_g558.t1"/>
    <property type="gene ID" value="L893_g558"/>
</dbReference>
<protein>
    <submittedName>
        <fullName evidence="2">DDE_Tnp_1_7 domain-containing protein</fullName>
    </submittedName>
</protein>
<organism evidence="1 2">
    <name type="scientific">Steinernema glaseri</name>
    <dbReference type="NCBI Taxonomy" id="37863"/>
    <lineage>
        <taxon>Eukaryota</taxon>
        <taxon>Metazoa</taxon>
        <taxon>Ecdysozoa</taxon>
        <taxon>Nematoda</taxon>
        <taxon>Chromadorea</taxon>
        <taxon>Rhabditida</taxon>
        <taxon>Tylenchina</taxon>
        <taxon>Panagrolaimomorpha</taxon>
        <taxon>Strongyloidoidea</taxon>
        <taxon>Steinernematidae</taxon>
        <taxon>Steinernema</taxon>
    </lineage>
</organism>
<reference evidence="2" key="1">
    <citation type="submission" date="2016-11" db="UniProtKB">
        <authorList>
            <consortium name="WormBaseParasite"/>
        </authorList>
    </citation>
    <scope>IDENTIFICATION</scope>
</reference>
<keyword evidence="1" id="KW-1185">Reference proteome</keyword>
<name>A0A1I8AG21_9BILA</name>